<dbReference type="PANTHER" id="PTHR24366:SF96">
    <property type="entry name" value="LEUCINE RICH REPEAT CONTAINING 53"/>
    <property type="match status" value="1"/>
</dbReference>
<reference evidence="6" key="2">
    <citation type="journal article" date="2014" name="Nat. Commun.">
        <title>The cavefish genome reveals candidate genes for eye loss.</title>
        <authorList>
            <person name="McGaugh S.E."/>
            <person name="Gross J.B."/>
            <person name="Aken B."/>
            <person name="Blin M."/>
            <person name="Borowsky R."/>
            <person name="Chalopin D."/>
            <person name="Hinaux H."/>
            <person name="Jeffery W.R."/>
            <person name="Keene A."/>
            <person name="Ma L."/>
            <person name="Minx P."/>
            <person name="Murphy D."/>
            <person name="O'Quin K.E."/>
            <person name="Retaux S."/>
            <person name="Rohner N."/>
            <person name="Searle S.M."/>
            <person name="Stahl B.A."/>
            <person name="Tabin C."/>
            <person name="Volff J.N."/>
            <person name="Yoshizawa M."/>
            <person name="Warren W.C."/>
        </authorList>
    </citation>
    <scope>NUCLEOTIDE SEQUENCE [LARGE SCALE GENOMIC DNA]</scope>
    <source>
        <strain evidence="6">female</strain>
    </source>
</reference>
<dbReference type="SMART" id="SM00369">
    <property type="entry name" value="LRR_TYP"/>
    <property type="match status" value="5"/>
</dbReference>
<dbReference type="InterPro" id="IPR032675">
    <property type="entry name" value="LRR_dom_sf"/>
</dbReference>
<dbReference type="Gene3D" id="3.80.10.10">
    <property type="entry name" value="Ribonuclease Inhibitor"/>
    <property type="match status" value="3"/>
</dbReference>
<dbReference type="Ensembl" id="ENSAMXT00000057425.1">
    <property type="protein sequence ID" value="ENSAMXP00000030939.1"/>
    <property type="gene ID" value="ENSAMXG00000042939.1"/>
</dbReference>
<evidence type="ECO:0000313" key="6">
    <source>
        <dbReference type="Proteomes" id="UP000018467"/>
    </source>
</evidence>
<evidence type="ECO:0000256" key="3">
    <source>
        <dbReference type="ARBA" id="ARBA00022737"/>
    </source>
</evidence>
<evidence type="ECO:0000259" key="4">
    <source>
        <dbReference type="SMART" id="SM00082"/>
    </source>
</evidence>
<reference evidence="6" key="1">
    <citation type="submission" date="2013-03" db="EMBL/GenBank/DDBJ databases">
        <authorList>
            <person name="Jeffery W."/>
            <person name="Warren W."/>
            <person name="Wilson R.K."/>
        </authorList>
    </citation>
    <scope>NUCLEOTIDE SEQUENCE</scope>
    <source>
        <strain evidence="6">female</strain>
    </source>
</reference>
<dbReference type="GeneTree" id="ENSGT00940000161826"/>
<keyword evidence="3" id="KW-0677">Repeat</keyword>
<dbReference type="InParanoid" id="A0A3B1INU7"/>
<protein>
    <recommendedName>
        <fullName evidence="4">LRRCT domain-containing protein</fullName>
    </recommendedName>
</protein>
<dbReference type="STRING" id="7994.ENSAMXP00000030939"/>
<dbReference type="InterPro" id="IPR001611">
    <property type="entry name" value="Leu-rich_rpt"/>
</dbReference>
<dbReference type="PANTHER" id="PTHR24366">
    <property type="entry name" value="IG(IMMUNOGLOBULIN) AND LRR(LEUCINE RICH REPEAT) DOMAINS"/>
    <property type="match status" value="1"/>
</dbReference>
<name>A0A3B1INU7_ASTMX</name>
<proteinExistence type="predicted"/>
<dbReference type="Bgee" id="ENSAMXG00000042939">
    <property type="expression patterns" value="Expressed in zone of skin and 13 other cell types or tissues"/>
</dbReference>
<dbReference type="Pfam" id="PF13855">
    <property type="entry name" value="LRR_8"/>
    <property type="match status" value="2"/>
</dbReference>
<dbReference type="SUPFAM" id="SSF52058">
    <property type="entry name" value="L domain-like"/>
    <property type="match status" value="1"/>
</dbReference>
<dbReference type="Proteomes" id="UP000018467">
    <property type="component" value="Unassembled WGS sequence"/>
</dbReference>
<reference evidence="5" key="4">
    <citation type="submission" date="2025-09" db="UniProtKB">
        <authorList>
            <consortium name="Ensembl"/>
        </authorList>
    </citation>
    <scope>IDENTIFICATION</scope>
</reference>
<organism evidence="5 6">
    <name type="scientific">Astyanax mexicanus</name>
    <name type="common">Blind cave fish</name>
    <name type="synonym">Astyanax fasciatus mexicanus</name>
    <dbReference type="NCBI Taxonomy" id="7994"/>
    <lineage>
        <taxon>Eukaryota</taxon>
        <taxon>Metazoa</taxon>
        <taxon>Chordata</taxon>
        <taxon>Craniata</taxon>
        <taxon>Vertebrata</taxon>
        <taxon>Euteleostomi</taxon>
        <taxon>Actinopterygii</taxon>
        <taxon>Neopterygii</taxon>
        <taxon>Teleostei</taxon>
        <taxon>Ostariophysi</taxon>
        <taxon>Characiformes</taxon>
        <taxon>Characoidei</taxon>
        <taxon>Acestrorhamphidae</taxon>
        <taxon>Acestrorhamphinae</taxon>
        <taxon>Astyanax</taxon>
    </lineage>
</organism>
<feature type="domain" description="LRRCT" evidence="4">
    <location>
        <begin position="185"/>
        <end position="238"/>
    </location>
</feature>
<keyword evidence="1" id="KW-0433">Leucine-rich repeat</keyword>
<dbReference type="SMART" id="SM00082">
    <property type="entry name" value="LRRCT"/>
    <property type="match status" value="1"/>
</dbReference>
<evidence type="ECO:0000256" key="2">
    <source>
        <dbReference type="ARBA" id="ARBA00022729"/>
    </source>
</evidence>
<accession>A0A3B1INU7</accession>
<keyword evidence="6" id="KW-1185">Reference proteome</keyword>
<evidence type="ECO:0000313" key="5">
    <source>
        <dbReference type="Ensembl" id="ENSAMXP00000030939.1"/>
    </source>
</evidence>
<keyword evidence="2" id="KW-0732">Signal</keyword>
<evidence type="ECO:0000256" key="1">
    <source>
        <dbReference type="ARBA" id="ARBA00022614"/>
    </source>
</evidence>
<dbReference type="PROSITE" id="PS51450">
    <property type="entry name" value="LRR"/>
    <property type="match status" value="1"/>
</dbReference>
<dbReference type="InterPro" id="IPR003591">
    <property type="entry name" value="Leu-rich_rpt_typical-subtyp"/>
</dbReference>
<dbReference type="InterPro" id="IPR000483">
    <property type="entry name" value="Cys-rich_flank_reg_C"/>
</dbReference>
<reference evidence="5" key="3">
    <citation type="submission" date="2025-08" db="UniProtKB">
        <authorList>
            <consortium name="Ensembl"/>
        </authorList>
    </citation>
    <scope>IDENTIFICATION</scope>
</reference>
<dbReference type="AlphaFoldDB" id="A0A3B1INU7"/>
<sequence>MRVRLRVLLKKTDVALCSAADGTGEEHAADLFTHQQKLQKLYLSNNQLSALPGGIFLNLPNLRQISLYDNQLQSLPAGTFGPMPLQDLWLYDNMLTRLEENAFSNLTNVRLLVLSRNQLSRVSPGAFNGLTSLEEISLHTNQLATIEEGVFRGLPKLLQNNSLPHLKQEILDGLTGAESVVLAENPWRCDHDIVPLRDWLRKNSNKVKNVTSLTCFSPSNLIDVSITNLNDVDLLASPTSKSSEDESVSPTDNNYKRTIINLFDLLLPQEKYLFKK</sequence>